<comment type="caution">
    <text evidence="1">The sequence shown here is derived from an EMBL/GenBank/DDBJ whole genome shotgun (WGS) entry which is preliminary data.</text>
</comment>
<sequence length="193" mass="21604">MSGYIFVSPGSDPGMGHPLTDPILRAGVRPTMGTCRPDLRRLVQLGGEIFVISGSMGKPVKQYVVGGFEVDSKLESQLAAYEQFPENRLKFDDSGRRQGNIIVTADGEHDPRDAHTNFDRRIRHYLIGTNPVVLETTEEVALGREHSLRILAEIFDRPHARSVREIVGRMRKLSDAQADRLRSALLELKSEVR</sequence>
<protein>
    <submittedName>
        <fullName evidence="1">Uncharacterized protein</fullName>
    </submittedName>
</protein>
<accession>A0AAW3ETJ7</accession>
<dbReference type="AlphaFoldDB" id="A0AAW3ETJ7"/>
<evidence type="ECO:0000313" key="1">
    <source>
        <dbReference type="EMBL" id="KGC11138.1"/>
    </source>
</evidence>
<dbReference type="Proteomes" id="UP000029590">
    <property type="component" value="Unassembled WGS sequence"/>
</dbReference>
<proteinExistence type="predicted"/>
<dbReference type="EMBL" id="JPGG01000017">
    <property type="protein sequence ID" value="KGC11138.1"/>
    <property type="molecule type" value="Genomic_DNA"/>
</dbReference>
<evidence type="ECO:0000313" key="2">
    <source>
        <dbReference type="Proteomes" id="UP000029590"/>
    </source>
</evidence>
<reference evidence="1 2" key="1">
    <citation type="submission" date="2014-04" db="EMBL/GenBank/DDBJ databases">
        <authorList>
            <person name="Bishop-Lilly K.A."/>
            <person name="Broomall S.M."/>
            <person name="Chain P.S."/>
            <person name="Chertkov O."/>
            <person name="Coyne S.R."/>
            <person name="Daligault H.E."/>
            <person name="Davenport K.W."/>
            <person name="Erkkila T."/>
            <person name="Frey K.G."/>
            <person name="Gibbons H.S."/>
            <person name="Gu W."/>
            <person name="Jaissle J."/>
            <person name="Johnson S.L."/>
            <person name="Koroleva G.I."/>
            <person name="Ladner J.T."/>
            <person name="Lo C.-C."/>
            <person name="Minogue T.D."/>
            <person name="Munk C."/>
            <person name="Palacios G.F."/>
            <person name="Redden C.L."/>
            <person name="Rosenzweig C.N."/>
            <person name="Scholz M.B."/>
            <person name="Teshima H."/>
            <person name="Xu Y."/>
        </authorList>
    </citation>
    <scope>NUCLEOTIDE SEQUENCE [LARGE SCALE GENOMIC DNA]</scope>
    <source>
        <strain evidence="2">gladioli</strain>
    </source>
</reference>
<name>A0AAW3ETJ7_BURGA</name>
<gene>
    <name evidence="1" type="ORF">DM48_7153</name>
</gene>
<organism evidence="1 2">
    <name type="scientific">Burkholderia gladioli</name>
    <name type="common">Pseudomonas marginata</name>
    <name type="synonym">Phytomonas marginata</name>
    <dbReference type="NCBI Taxonomy" id="28095"/>
    <lineage>
        <taxon>Bacteria</taxon>
        <taxon>Pseudomonadati</taxon>
        <taxon>Pseudomonadota</taxon>
        <taxon>Betaproteobacteria</taxon>
        <taxon>Burkholderiales</taxon>
        <taxon>Burkholderiaceae</taxon>
        <taxon>Burkholderia</taxon>
    </lineage>
</organism>